<dbReference type="PROSITE" id="PS50092">
    <property type="entry name" value="TSP1"/>
    <property type="match status" value="1"/>
</dbReference>
<feature type="region of interest" description="Disordered" evidence="1">
    <location>
        <begin position="1050"/>
        <end position="1139"/>
    </location>
</feature>
<gene>
    <name evidence="4" type="ORF">EPH_0003670</name>
</gene>
<proteinExistence type="predicted"/>
<evidence type="ECO:0000256" key="1">
    <source>
        <dbReference type="SAM" id="MobiDB-lite"/>
    </source>
</evidence>
<keyword evidence="2" id="KW-0812">Transmembrane</keyword>
<evidence type="ECO:0000256" key="3">
    <source>
        <dbReference type="SAM" id="SignalP"/>
    </source>
</evidence>
<keyword evidence="5" id="KW-1185">Reference proteome</keyword>
<organism evidence="4 5">
    <name type="scientific">Eimeria praecox</name>
    <dbReference type="NCBI Taxonomy" id="51316"/>
    <lineage>
        <taxon>Eukaryota</taxon>
        <taxon>Sar</taxon>
        <taxon>Alveolata</taxon>
        <taxon>Apicomplexa</taxon>
        <taxon>Conoidasida</taxon>
        <taxon>Coccidia</taxon>
        <taxon>Eucoccidiorida</taxon>
        <taxon>Eimeriorina</taxon>
        <taxon>Eimeriidae</taxon>
        <taxon>Eimeria</taxon>
    </lineage>
</organism>
<dbReference type="InterPro" id="IPR000884">
    <property type="entry name" value="TSP1_rpt"/>
</dbReference>
<accession>U6G8A8</accession>
<dbReference type="AlphaFoldDB" id="U6G8A8"/>
<feature type="chain" id="PRO_5004670319" description="Thrombospondin type 1 domain-containing protein" evidence="3">
    <location>
        <begin position="23"/>
        <end position="1139"/>
    </location>
</feature>
<dbReference type="OrthoDB" id="328886at2759"/>
<feature type="transmembrane region" description="Helical" evidence="2">
    <location>
        <begin position="1013"/>
        <end position="1034"/>
    </location>
</feature>
<keyword evidence="3" id="KW-0732">Signal</keyword>
<keyword evidence="2" id="KW-1133">Transmembrane helix</keyword>
<reference evidence="4" key="2">
    <citation type="submission" date="2013-10" db="EMBL/GenBank/DDBJ databases">
        <authorList>
            <person name="Aslett M."/>
        </authorList>
    </citation>
    <scope>NUCLEOTIDE SEQUENCE [LARGE SCALE GENOMIC DNA]</scope>
    <source>
        <strain evidence="4">Houghton</strain>
    </source>
</reference>
<evidence type="ECO:0000256" key="2">
    <source>
        <dbReference type="SAM" id="Phobius"/>
    </source>
</evidence>
<dbReference type="Proteomes" id="UP000018201">
    <property type="component" value="Unassembled WGS sequence"/>
</dbReference>
<evidence type="ECO:0000313" key="4">
    <source>
        <dbReference type="EMBL" id="CDI74854.1"/>
    </source>
</evidence>
<dbReference type="VEuPathDB" id="ToxoDB:EPH_0003670"/>
<protein>
    <recommendedName>
        <fullName evidence="6">Thrombospondin type 1 domain-containing protein</fullName>
    </recommendedName>
</protein>
<sequence length="1139" mass="121774">MTSSRLHIALFTALYFSSQLLGCPVPCLSLSIVQTNVSTGRASPARPKNDFSVRELETVVTPEGLPAVERLSSVSLPSGKLLLLLNSCSKADEHDSSSPPLDEQVFFGCDINLQQIDPSNNWQRSQTQLLSSTELPEVRGLGLWAEETNGVIDKVIVLIWSASCKTQQETCRCSSKDGCKISFGGDAEASCLSSIYEGKVAPKGARLCQGKPSTDEETNGECYYYSLEANYGWVCGSAAEESVENGTVSASTVTAKDTASWLAARQDIWNRHGVRLGSALGVRYGSILVAEFNGIWQLQWIKSIGHNALIPLAQEQRAAIVGGDVNVTDRVAKKQYAVTLVREIWERKAGKVVVSPKCKTILLNSSATLEGEQLQGSECESCLYTSASIHPKTRRWASMCISTKLPKLGISINGSLVVNSSKRYQTETQSSLPPDESLSYYKDTGGRLLPVEGGKWVLIWREASWKVSTVEGITGTSATLKAAVWEGLDDTLGNPVSLLGPVLEQRLMNADAVSLSLESAVVTVADYVNEEAMAAIVDLSDLSIQPASTVTVAGVQGGALFGRIYGHPLLRVSESTALWLGAAKENNSPLVGPSTLLPEWAPSTNSRAVLMSVDDDEEDCEGQWEATTSTCPSSCLQKQVFRSTKSGGDCPWGAHAFRLIHCEGGDCPDWRKGAVFFAGSKTVEANNLVDKNLSSKVKMGPALNAIELRLAEPVDLQAVEVYLNRADVSLLLSIQDAEENWVSTISSAFRAPPAEMDDAAYPWVTRYLSLKRVSALQLQAAPLTSATAGTWAVDILEVRLQSTPSLPCTGGGFSDDDKDCETASEIPPSLEALDCKGDWQDWSICDTSCTRVRQFTVTSPPKKGGRPCLSHEVEACTGGGLCSIPGSSSRAANAFLPQRKDAQGSFATWSAKTSDSTGSSTNCASSLSPKSQCVSCRTLQTYQITRQATGEGQRCPEERFVLDYCDDNCANAYGPTTTTTRATTATLPVLTSPSSPSLNMQNARDVMLLLRTIAIYFLVVLLACLITAYLVGLFEGGLVHRKAEGCLDHSNAPPPIKSPPTTAAVSGYSGAGSLGAETAPRRNSRMSKGNSGSSRRFGSSIQTLRQSLLGGNLLPNTSDSDSDCLDDTSSSSKKAVAAV</sequence>
<name>U6G8A8_9EIME</name>
<feature type="signal peptide" evidence="3">
    <location>
        <begin position="1"/>
        <end position="22"/>
    </location>
</feature>
<keyword evidence="2" id="KW-0472">Membrane</keyword>
<dbReference type="SMART" id="SM00209">
    <property type="entry name" value="TSP1"/>
    <property type="match status" value="1"/>
</dbReference>
<reference evidence="4" key="1">
    <citation type="submission" date="2013-10" db="EMBL/GenBank/DDBJ databases">
        <title>Genomic analysis of the causative agents of coccidiosis in chickens.</title>
        <authorList>
            <person name="Reid A.J."/>
            <person name="Blake D."/>
            <person name="Billington K."/>
            <person name="Browne H."/>
            <person name="Dunn M."/>
            <person name="Hung S."/>
            <person name="Kawahara F."/>
            <person name="Miranda-Saavedra D."/>
            <person name="Mourier T."/>
            <person name="Nagra H."/>
            <person name="Otto T.D."/>
            <person name="Rawlings N."/>
            <person name="Sanchez A."/>
            <person name="Sanders M."/>
            <person name="Subramaniam C."/>
            <person name="Tay Y."/>
            <person name="Dear P."/>
            <person name="Doerig C."/>
            <person name="Gruber A."/>
            <person name="Parkinson J."/>
            <person name="Shirley M."/>
            <person name="Wan K.L."/>
            <person name="Berriman M."/>
            <person name="Tomley F."/>
            <person name="Pain A."/>
        </authorList>
    </citation>
    <scope>NUCLEOTIDE SEQUENCE [LARGE SCALE GENOMIC DNA]</scope>
    <source>
        <strain evidence="4">Houghton</strain>
    </source>
</reference>
<dbReference type="EMBL" id="HG690569">
    <property type="protein sequence ID" value="CDI74854.1"/>
    <property type="molecule type" value="Genomic_DNA"/>
</dbReference>
<feature type="compositionally biased region" description="Low complexity" evidence="1">
    <location>
        <begin position="1127"/>
        <end position="1139"/>
    </location>
</feature>
<feature type="compositionally biased region" description="Low complexity" evidence="1">
    <location>
        <begin position="1087"/>
        <end position="1100"/>
    </location>
</feature>
<evidence type="ECO:0000313" key="5">
    <source>
        <dbReference type="Proteomes" id="UP000018201"/>
    </source>
</evidence>
<evidence type="ECO:0008006" key="6">
    <source>
        <dbReference type="Google" id="ProtNLM"/>
    </source>
</evidence>